<organism evidence="2 3">
    <name type="scientific">Natronomicrosphaera hydrolytica</name>
    <dbReference type="NCBI Taxonomy" id="3242702"/>
    <lineage>
        <taxon>Bacteria</taxon>
        <taxon>Pseudomonadati</taxon>
        <taxon>Planctomycetota</taxon>
        <taxon>Phycisphaerae</taxon>
        <taxon>Phycisphaerales</taxon>
        <taxon>Phycisphaeraceae</taxon>
        <taxon>Natronomicrosphaera</taxon>
    </lineage>
</organism>
<keyword evidence="3" id="KW-1185">Reference proteome</keyword>
<reference evidence="2 3" key="1">
    <citation type="submission" date="2024-08" db="EMBL/GenBank/DDBJ databases">
        <title>Whole-genome sequencing of halo(alkali)philic microorganisms from hypersaline lakes.</title>
        <authorList>
            <person name="Sorokin D.Y."/>
            <person name="Merkel A.Y."/>
            <person name="Messina E."/>
            <person name="Yakimov M."/>
        </authorList>
    </citation>
    <scope>NUCLEOTIDE SEQUENCE [LARGE SCALE GENOMIC DNA]</scope>
    <source>
        <strain evidence="2 3">AB-hyl4</strain>
    </source>
</reference>
<evidence type="ECO:0000313" key="3">
    <source>
        <dbReference type="Proteomes" id="UP001575105"/>
    </source>
</evidence>
<dbReference type="EMBL" id="JBGUBD010000013">
    <property type="protein sequence ID" value="MFA9479969.1"/>
    <property type="molecule type" value="Genomic_DNA"/>
</dbReference>
<sequence>MSTEQRAADCRKLAEQAIAWLEQFIDGITTNPHDAAGEAIGLHARQIAEHGRPRLARAWRMQTEAGRRGPAPGEAPPAHAEALPGLLDDFEREYLGPLLKAARRQDRQGVAGEIEEHQAALVAAVGQAMLGDWRAAGFEPWKLVQGEARRFADELGEIAAEAWPAPVSGAGAKPATADGDEAASQQQALTRSQRLALQALARFDAADLATLEAVADRSREVEPSGISRRTAGDAIKRLVTLGLAERPEHERQGARLTLAGRRLASKLAP</sequence>
<protein>
    <recommendedName>
        <fullName evidence="4">MarR family transcriptional regulator</fullName>
    </recommendedName>
</protein>
<name>A0ABV4UAR1_9BACT</name>
<proteinExistence type="predicted"/>
<evidence type="ECO:0008006" key="4">
    <source>
        <dbReference type="Google" id="ProtNLM"/>
    </source>
</evidence>
<comment type="caution">
    <text evidence="2">The sequence shown here is derived from an EMBL/GenBank/DDBJ whole genome shotgun (WGS) entry which is preliminary data.</text>
</comment>
<dbReference type="SUPFAM" id="SSF46785">
    <property type="entry name" value="Winged helix' DNA-binding domain"/>
    <property type="match status" value="1"/>
</dbReference>
<dbReference type="Proteomes" id="UP001575105">
    <property type="component" value="Unassembled WGS sequence"/>
</dbReference>
<gene>
    <name evidence="2" type="ORF">ACERK3_16940</name>
</gene>
<evidence type="ECO:0000256" key="1">
    <source>
        <dbReference type="SAM" id="MobiDB-lite"/>
    </source>
</evidence>
<feature type="region of interest" description="Disordered" evidence="1">
    <location>
        <begin position="167"/>
        <end position="188"/>
    </location>
</feature>
<dbReference type="InterPro" id="IPR036390">
    <property type="entry name" value="WH_DNA-bd_sf"/>
</dbReference>
<dbReference type="RefSeq" id="WP_425346895.1">
    <property type="nucleotide sequence ID" value="NZ_JBGUBD010000013.1"/>
</dbReference>
<accession>A0ABV4UAR1</accession>
<evidence type="ECO:0000313" key="2">
    <source>
        <dbReference type="EMBL" id="MFA9479969.1"/>
    </source>
</evidence>